<proteinExistence type="predicted"/>
<organism evidence="2 3">
    <name type="scientific">Thermopolyspora flexuosa</name>
    <dbReference type="NCBI Taxonomy" id="103836"/>
    <lineage>
        <taxon>Bacteria</taxon>
        <taxon>Bacillati</taxon>
        <taxon>Actinomycetota</taxon>
        <taxon>Actinomycetes</taxon>
        <taxon>Streptosporangiales</taxon>
        <taxon>Streptosporangiaceae</taxon>
        <taxon>Thermopolyspora</taxon>
    </lineage>
</organism>
<keyword evidence="1" id="KW-1133">Transmembrane helix</keyword>
<reference evidence="2 3" key="1">
    <citation type="submission" date="2019-06" db="EMBL/GenBank/DDBJ databases">
        <title>Sequencing the genomes of 1000 actinobacteria strains.</title>
        <authorList>
            <person name="Klenk H.-P."/>
        </authorList>
    </citation>
    <scope>NUCLEOTIDE SEQUENCE [LARGE SCALE GENOMIC DNA]</scope>
    <source>
        <strain evidence="2 3">DSM 43186</strain>
    </source>
</reference>
<evidence type="ECO:0000313" key="2">
    <source>
        <dbReference type="EMBL" id="TQM74531.1"/>
    </source>
</evidence>
<keyword evidence="3" id="KW-1185">Reference proteome</keyword>
<dbReference type="Proteomes" id="UP000319213">
    <property type="component" value="Unassembled WGS sequence"/>
</dbReference>
<keyword evidence="1" id="KW-0472">Membrane</keyword>
<dbReference type="AlphaFoldDB" id="A0A543IVF3"/>
<feature type="transmembrane region" description="Helical" evidence="1">
    <location>
        <begin position="143"/>
        <end position="167"/>
    </location>
</feature>
<feature type="transmembrane region" description="Helical" evidence="1">
    <location>
        <begin position="33"/>
        <end position="56"/>
    </location>
</feature>
<gene>
    <name evidence="2" type="ORF">FHX40_1209</name>
</gene>
<keyword evidence="1" id="KW-0812">Transmembrane</keyword>
<evidence type="ECO:0000256" key="1">
    <source>
        <dbReference type="SAM" id="Phobius"/>
    </source>
</evidence>
<dbReference type="OrthoDB" id="3539325at2"/>
<dbReference type="EMBL" id="VFPQ01000001">
    <property type="protein sequence ID" value="TQM74531.1"/>
    <property type="molecule type" value="Genomic_DNA"/>
</dbReference>
<feature type="transmembrane region" description="Helical" evidence="1">
    <location>
        <begin position="62"/>
        <end position="83"/>
    </location>
</feature>
<feature type="transmembrane region" description="Helical" evidence="1">
    <location>
        <begin position="112"/>
        <end position="131"/>
    </location>
</feature>
<protein>
    <submittedName>
        <fullName evidence="2">Uncharacterized protein</fullName>
    </submittedName>
</protein>
<sequence>MQDHVERARERARRRMEIDVLPSWYATRGRRRALATVGLAAMSVFWADAVAAWVLAPDTRMFTVHYALLVAASVVAAPVIVLLKAATRGITSLAERYLDERQVGERLRAHSVANRITLVLIALATTGVFLATFRQGPEGEVPAFAVILILYALGMTHLILPLFVAAWRMPDPPSPDE</sequence>
<name>A0A543IVF3_9ACTN</name>
<evidence type="ECO:0000313" key="3">
    <source>
        <dbReference type="Proteomes" id="UP000319213"/>
    </source>
</evidence>
<dbReference type="RefSeq" id="WP_142258690.1">
    <property type="nucleotide sequence ID" value="NZ_BMPV01000003.1"/>
</dbReference>
<comment type="caution">
    <text evidence="2">The sequence shown here is derived from an EMBL/GenBank/DDBJ whole genome shotgun (WGS) entry which is preliminary data.</text>
</comment>
<accession>A0A543IVF3</accession>